<evidence type="ECO:0000256" key="4">
    <source>
        <dbReference type="ARBA" id="ARBA00022692"/>
    </source>
</evidence>
<evidence type="ECO:0000256" key="7">
    <source>
        <dbReference type="RuleBase" id="RU363032"/>
    </source>
</evidence>
<gene>
    <name evidence="9" type="ORF">SH1V18_19270</name>
</gene>
<dbReference type="Pfam" id="PF00528">
    <property type="entry name" value="BPD_transp_1"/>
    <property type="match status" value="1"/>
</dbReference>
<dbReference type="GO" id="GO:0055085">
    <property type="term" value="P:transmembrane transport"/>
    <property type="evidence" value="ECO:0007669"/>
    <property type="project" value="InterPro"/>
</dbReference>
<name>A0A9W6DFG3_9FIRM</name>
<feature type="domain" description="ABC transmembrane type-1" evidence="8">
    <location>
        <begin position="71"/>
        <end position="261"/>
    </location>
</feature>
<dbReference type="SUPFAM" id="SSF161098">
    <property type="entry name" value="MetI-like"/>
    <property type="match status" value="1"/>
</dbReference>
<accession>A0A9W6DFG3</accession>
<feature type="transmembrane region" description="Helical" evidence="7">
    <location>
        <begin position="242"/>
        <end position="261"/>
    </location>
</feature>
<reference evidence="9" key="1">
    <citation type="submission" date="2022-06" db="EMBL/GenBank/DDBJ databases">
        <title>Vallitalea longa sp. nov., an anaerobic bacterium isolated from marine sediment.</title>
        <authorList>
            <person name="Hirano S."/>
            <person name="Terahara T."/>
            <person name="Mori K."/>
            <person name="Hamada M."/>
            <person name="Matsumoto R."/>
            <person name="Kobayashi T."/>
        </authorList>
    </citation>
    <scope>NUCLEOTIDE SEQUENCE</scope>
    <source>
        <strain evidence="9">SH18-1</strain>
    </source>
</reference>
<dbReference type="InterPro" id="IPR000515">
    <property type="entry name" value="MetI-like"/>
</dbReference>
<comment type="caution">
    <text evidence="9">The sequence shown here is derived from an EMBL/GenBank/DDBJ whole genome shotgun (WGS) entry which is preliminary data.</text>
</comment>
<proteinExistence type="inferred from homology"/>
<comment type="similarity">
    <text evidence="7">Belongs to the binding-protein-dependent transport system permease family.</text>
</comment>
<evidence type="ECO:0000256" key="2">
    <source>
        <dbReference type="ARBA" id="ARBA00022448"/>
    </source>
</evidence>
<organism evidence="9 10">
    <name type="scientific">Vallitalea longa</name>
    <dbReference type="NCBI Taxonomy" id="2936439"/>
    <lineage>
        <taxon>Bacteria</taxon>
        <taxon>Bacillati</taxon>
        <taxon>Bacillota</taxon>
        <taxon>Clostridia</taxon>
        <taxon>Lachnospirales</taxon>
        <taxon>Vallitaleaceae</taxon>
        <taxon>Vallitalea</taxon>
    </lineage>
</organism>
<feature type="transmembrane region" description="Helical" evidence="7">
    <location>
        <begin position="106"/>
        <end position="130"/>
    </location>
</feature>
<feature type="transmembrane region" description="Helical" evidence="7">
    <location>
        <begin position="182"/>
        <end position="207"/>
    </location>
</feature>
<evidence type="ECO:0000256" key="5">
    <source>
        <dbReference type="ARBA" id="ARBA00022989"/>
    </source>
</evidence>
<keyword evidence="10" id="KW-1185">Reference proteome</keyword>
<evidence type="ECO:0000259" key="8">
    <source>
        <dbReference type="PROSITE" id="PS50928"/>
    </source>
</evidence>
<dbReference type="PANTHER" id="PTHR43744">
    <property type="entry name" value="ABC TRANSPORTER PERMEASE PROTEIN MG189-RELATED-RELATED"/>
    <property type="match status" value="1"/>
</dbReference>
<dbReference type="Proteomes" id="UP001144256">
    <property type="component" value="Unassembled WGS sequence"/>
</dbReference>
<dbReference type="CDD" id="cd06261">
    <property type="entry name" value="TM_PBP2"/>
    <property type="match status" value="1"/>
</dbReference>
<dbReference type="InterPro" id="IPR035906">
    <property type="entry name" value="MetI-like_sf"/>
</dbReference>
<evidence type="ECO:0000256" key="6">
    <source>
        <dbReference type="ARBA" id="ARBA00023136"/>
    </source>
</evidence>
<dbReference type="AlphaFoldDB" id="A0A9W6DFG3"/>
<feature type="transmembrane region" description="Helical" evidence="7">
    <location>
        <begin position="9"/>
        <end position="31"/>
    </location>
</feature>
<keyword evidence="6 7" id="KW-0472">Membrane</keyword>
<keyword evidence="5 7" id="KW-1133">Transmembrane helix</keyword>
<dbReference type="EMBL" id="BRLB01000004">
    <property type="protein sequence ID" value="GKX29447.1"/>
    <property type="molecule type" value="Genomic_DNA"/>
</dbReference>
<dbReference type="PANTHER" id="PTHR43744:SF8">
    <property type="entry name" value="SN-GLYCEROL-3-PHOSPHATE TRANSPORT SYSTEM PERMEASE PROTEIN UGPE"/>
    <property type="match status" value="1"/>
</dbReference>
<sequence>MAKRNIGHILLTIFGFILVAIFAAPVLILLINSFKSLKNIYLNVLSIPNGDTFIISNYPEAFERLDFLKSFSNSLVITVLSTAFILIFSSMAAWVLVRAKTKISKVIFMILACSMLIPFQCVMLPLVKFMDTLHMMNRPGLVFMYIGFGTSLSVMLFHGYIKHIPLELEEAAKIDGCNMFQTFFRIVFPMLKTILVTVAILNIMWIWNDFLLPSLVINKTGWQTLPLKTFLFFGQFSKKWDLATAGLVLCMLPIVVFYMTCQKHIIKGVTDGAVKS</sequence>
<dbReference type="Gene3D" id="1.10.3720.10">
    <property type="entry name" value="MetI-like"/>
    <property type="match status" value="1"/>
</dbReference>
<dbReference type="GO" id="GO:0005886">
    <property type="term" value="C:plasma membrane"/>
    <property type="evidence" value="ECO:0007669"/>
    <property type="project" value="UniProtKB-SubCell"/>
</dbReference>
<comment type="subcellular location">
    <subcellularLocation>
        <location evidence="1 7">Cell membrane</location>
        <topology evidence="1 7">Multi-pass membrane protein</topology>
    </subcellularLocation>
</comment>
<evidence type="ECO:0000256" key="1">
    <source>
        <dbReference type="ARBA" id="ARBA00004651"/>
    </source>
</evidence>
<dbReference type="PROSITE" id="PS50928">
    <property type="entry name" value="ABC_TM1"/>
    <property type="match status" value="1"/>
</dbReference>
<keyword evidence="2 7" id="KW-0813">Transport</keyword>
<evidence type="ECO:0000256" key="3">
    <source>
        <dbReference type="ARBA" id="ARBA00022475"/>
    </source>
</evidence>
<feature type="transmembrane region" description="Helical" evidence="7">
    <location>
        <begin position="142"/>
        <end position="161"/>
    </location>
</feature>
<protein>
    <submittedName>
        <fullName evidence="9">Sugar ABC transporter permease</fullName>
    </submittedName>
</protein>
<evidence type="ECO:0000313" key="9">
    <source>
        <dbReference type="EMBL" id="GKX29447.1"/>
    </source>
</evidence>
<evidence type="ECO:0000313" key="10">
    <source>
        <dbReference type="Proteomes" id="UP001144256"/>
    </source>
</evidence>
<dbReference type="RefSeq" id="WP_281814936.1">
    <property type="nucleotide sequence ID" value="NZ_BRLB01000004.1"/>
</dbReference>
<feature type="transmembrane region" description="Helical" evidence="7">
    <location>
        <begin position="75"/>
        <end position="97"/>
    </location>
</feature>
<keyword evidence="3" id="KW-1003">Cell membrane</keyword>
<keyword evidence="4 7" id="KW-0812">Transmembrane</keyword>